<dbReference type="STRING" id="38772.ENSGAGP00000034872"/>
<dbReference type="Ensembl" id="ENSGAGT00000039484.1">
    <property type="protein sequence ID" value="ENSGAGP00000034872.1"/>
    <property type="gene ID" value="ENSGAGG00000024784.1"/>
</dbReference>
<keyword evidence="3" id="KW-0813">Transport</keyword>
<evidence type="ECO:0000256" key="10">
    <source>
        <dbReference type="ARBA" id="ARBA00023136"/>
    </source>
</evidence>
<dbReference type="Proteomes" id="UP000291020">
    <property type="component" value="Unassembled WGS sequence"/>
</dbReference>
<evidence type="ECO:0000256" key="9">
    <source>
        <dbReference type="ARBA" id="ARBA00023128"/>
    </source>
</evidence>
<evidence type="ECO:0008006" key="13">
    <source>
        <dbReference type="Google" id="ProtNLM"/>
    </source>
</evidence>
<reference evidence="12" key="1">
    <citation type="journal article" date="2017" name="PLoS ONE">
        <title>The Agassiz's desert tortoise genome provides a resource for the conservation of a threatened species.</title>
        <authorList>
            <person name="Tollis M."/>
            <person name="DeNardo D.F."/>
            <person name="Cornelius J.A."/>
            <person name="Dolby G.A."/>
            <person name="Edwards T."/>
            <person name="Henen B.T."/>
            <person name="Karl A.E."/>
            <person name="Murphy R.W."/>
            <person name="Kusumi K."/>
        </authorList>
    </citation>
    <scope>NUCLEOTIDE SEQUENCE [LARGE SCALE GENOMIC DNA]</scope>
</reference>
<keyword evidence="6" id="KW-0999">Mitochondrion inner membrane</keyword>
<keyword evidence="9" id="KW-0496">Mitochondrion</keyword>
<evidence type="ECO:0000256" key="5">
    <source>
        <dbReference type="ARBA" id="ARBA00022692"/>
    </source>
</evidence>
<keyword evidence="12" id="KW-1185">Reference proteome</keyword>
<evidence type="ECO:0000256" key="1">
    <source>
        <dbReference type="ARBA" id="ARBA00004298"/>
    </source>
</evidence>
<keyword evidence="8" id="KW-1133">Transmembrane helix</keyword>
<name>A0A452J379_9SAUR</name>
<evidence type="ECO:0000313" key="11">
    <source>
        <dbReference type="Ensembl" id="ENSGAGP00000034872.1"/>
    </source>
</evidence>
<dbReference type="GO" id="GO:0005743">
    <property type="term" value="C:mitochondrial inner membrane"/>
    <property type="evidence" value="ECO:0007669"/>
    <property type="project" value="UniProtKB-SubCell"/>
</dbReference>
<comment type="subcellular location">
    <subcellularLocation>
        <location evidence="1">Mitochondrion inner membrane</location>
        <topology evidence="1">Single-pass membrane protein</topology>
        <orientation evidence="1">Matrix side</orientation>
    </subcellularLocation>
</comment>
<evidence type="ECO:0000313" key="12">
    <source>
        <dbReference type="Proteomes" id="UP000291020"/>
    </source>
</evidence>
<evidence type="ECO:0000256" key="8">
    <source>
        <dbReference type="ARBA" id="ARBA00022989"/>
    </source>
</evidence>
<keyword evidence="7" id="KW-0249">Electron transport</keyword>
<evidence type="ECO:0000256" key="3">
    <source>
        <dbReference type="ARBA" id="ARBA00022448"/>
    </source>
</evidence>
<evidence type="ECO:0000256" key="6">
    <source>
        <dbReference type="ARBA" id="ARBA00022792"/>
    </source>
</evidence>
<reference evidence="11" key="3">
    <citation type="submission" date="2025-09" db="UniProtKB">
        <authorList>
            <consortium name="Ensembl"/>
        </authorList>
    </citation>
    <scope>IDENTIFICATION</scope>
</reference>
<dbReference type="PANTHER" id="PTHR13099:SF0">
    <property type="entry name" value="NADH DEHYDROGENASE [UBIQUINONE] 1 SUBUNIT C2-RELATED"/>
    <property type="match status" value="1"/>
</dbReference>
<evidence type="ECO:0000256" key="4">
    <source>
        <dbReference type="ARBA" id="ARBA00022660"/>
    </source>
</evidence>
<proteinExistence type="inferred from homology"/>
<sequence length="155" mass="18027">MCPKPHRKFCSRVRNINLFNLNPSFLSKPNPFPQNWFKIWSSSVEHPTTTTLLYCAPVKTFPLETQHTHSPSLRTPTNRSPQALLDNSVDTKFCLATRYATVGWCVGYSLSKHADYIHAKLDRELMEYIRQHPEDFKEKDKTTLAEVLEDLHPIR</sequence>
<comment type="similarity">
    <text evidence="2">Belongs to the complex I NDUFC2 subunit family.</text>
</comment>
<dbReference type="PANTHER" id="PTHR13099">
    <property type="entry name" value="NADH-UBIQUINONE OXIDOREDUCTASE SUBUNIT B14.5B"/>
    <property type="match status" value="1"/>
</dbReference>
<dbReference type="Pfam" id="PF06374">
    <property type="entry name" value="NDUF_C2"/>
    <property type="match status" value="1"/>
</dbReference>
<dbReference type="AlphaFoldDB" id="A0A452J379"/>
<keyword evidence="5" id="KW-0812">Transmembrane</keyword>
<keyword evidence="4" id="KW-0679">Respiratory chain</keyword>
<organism evidence="11 12">
    <name type="scientific">Gopherus agassizii</name>
    <name type="common">Agassiz's desert tortoise</name>
    <dbReference type="NCBI Taxonomy" id="38772"/>
    <lineage>
        <taxon>Eukaryota</taxon>
        <taxon>Metazoa</taxon>
        <taxon>Chordata</taxon>
        <taxon>Craniata</taxon>
        <taxon>Vertebrata</taxon>
        <taxon>Euteleostomi</taxon>
        <taxon>Archelosauria</taxon>
        <taxon>Testudinata</taxon>
        <taxon>Testudines</taxon>
        <taxon>Cryptodira</taxon>
        <taxon>Durocryptodira</taxon>
        <taxon>Testudinoidea</taxon>
        <taxon>Testudinidae</taxon>
        <taxon>Gopherus</taxon>
    </lineage>
</organism>
<evidence type="ECO:0000256" key="7">
    <source>
        <dbReference type="ARBA" id="ARBA00022982"/>
    </source>
</evidence>
<evidence type="ECO:0000256" key="2">
    <source>
        <dbReference type="ARBA" id="ARBA00008674"/>
    </source>
</evidence>
<dbReference type="InterPro" id="IPR009423">
    <property type="entry name" value="NDUC2"/>
</dbReference>
<keyword evidence="10" id="KW-0472">Membrane</keyword>
<dbReference type="GO" id="GO:0006120">
    <property type="term" value="P:mitochondrial electron transport, NADH to ubiquinone"/>
    <property type="evidence" value="ECO:0007669"/>
    <property type="project" value="InterPro"/>
</dbReference>
<accession>A0A452J379</accession>
<reference evidence="11" key="2">
    <citation type="submission" date="2025-08" db="UniProtKB">
        <authorList>
            <consortium name="Ensembl"/>
        </authorList>
    </citation>
    <scope>IDENTIFICATION</scope>
</reference>
<protein>
    <recommendedName>
        <fullName evidence="13">NADH dehydrogenase [ubiquinone] 1 subunit C2</fullName>
    </recommendedName>
</protein>